<evidence type="ECO:0000256" key="3">
    <source>
        <dbReference type="ARBA" id="ARBA00023002"/>
    </source>
</evidence>
<evidence type="ECO:0000256" key="10">
    <source>
        <dbReference type="RuleBase" id="RU362075"/>
    </source>
</evidence>
<protein>
    <recommendedName>
        <fullName evidence="6">4,4'-diaponeurosporene oxygenase</fullName>
    </recommendedName>
    <alternativeName>
        <fullName evidence="7">4,4'-diaponeurosporene oxidase</fullName>
    </alternativeName>
    <alternativeName>
        <fullName evidence="8">Carotenoid oxidase</fullName>
    </alternativeName>
</protein>
<dbReference type="InterPro" id="IPR002937">
    <property type="entry name" value="Amino_oxidase"/>
</dbReference>
<dbReference type="Gene3D" id="3.50.50.60">
    <property type="entry name" value="FAD/NAD(P)-binding domain"/>
    <property type="match status" value="2"/>
</dbReference>
<evidence type="ECO:0000256" key="7">
    <source>
        <dbReference type="ARBA" id="ARBA00041900"/>
    </source>
</evidence>
<dbReference type="Proteomes" id="UP001221519">
    <property type="component" value="Chromosome"/>
</dbReference>
<feature type="domain" description="Amine oxidase" evidence="11">
    <location>
        <begin position="13"/>
        <end position="483"/>
    </location>
</feature>
<accession>A0AAX3MYF6</accession>
<dbReference type="InterPro" id="IPR014105">
    <property type="entry name" value="Carotenoid/retinoid_OxRdtase"/>
</dbReference>
<reference evidence="12 15" key="1">
    <citation type="submission" date="2023-02" db="EMBL/GenBank/DDBJ databases">
        <title>Pathogen: clinical or host-associated sample.</title>
        <authorList>
            <person name="Hergert J."/>
            <person name="Casey R."/>
            <person name="Wagner J."/>
            <person name="Young E.L."/>
            <person name="Oakeson K.F."/>
        </authorList>
    </citation>
    <scope>NUCLEOTIDE SEQUENCE</scope>
    <source>
        <strain evidence="13 15">2022CK-00829</strain>
        <strain evidence="12">2022CK-00830</strain>
    </source>
</reference>
<evidence type="ECO:0000313" key="12">
    <source>
        <dbReference type="EMBL" id="WDH82307.1"/>
    </source>
</evidence>
<dbReference type="PROSITE" id="PS51257">
    <property type="entry name" value="PROKAR_LIPOPROTEIN"/>
    <property type="match status" value="1"/>
</dbReference>
<evidence type="ECO:0000256" key="8">
    <source>
        <dbReference type="ARBA" id="ARBA00042619"/>
    </source>
</evidence>
<dbReference type="GO" id="GO:0016117">
    <property type="term" value="P:carotenoid biosynthetic process"/>
    <property type="evidence" value="ECO:0007669"/>
    <property type="project" value="UniProtKB-KW"/>
</dbReference>
<dbReference type="EMBL" id="CP118101">
    <property type="protein sequence ID" value="WDH82307.1"/>
    <property type="molecule type" value="Genomic_DNA"/>
</dbReference>
<dbReference type="RefSeq" id="WP_274338466.1">
    <property type="nucleotide sequence ID" value="NZ_CP118101.1"/>
</dbReference>
<evidence type="ECO:0000259" key="11">
    <source>
        <dbReference type="Pfam" id="PF01593"/>
    </source>
</evidence>
<dbReference type="SUPFAM" id="SSF51905">
    <property type="entry name" value="FAD/NAD(P)-binding domain"/>
    <property type="match status" value="1"/>
</dbReference>
<name>A0AAX3MYF6_9BACL</name>
<evidence type="ECO:0000313" key="14">
    <source>
        <dbReference type="Proteomes" id="UP001220962"/>
    </source>
</evidence>
<evidence type="ECO:0000256" key="2">
    <source>
        <dbReference type="ARBA" id="ARBA00022746"/>
    </source>
</evidence>
<gene>
    <name evidence="12" type="primary">crtI</name>
    <name evidence="12" type="ORF">PUW23_23125</name>
    <name evidence="13" type="ORF">PUW25_22970</name>
</gene>
<dbReference type="AlphaFoldDB" id="A0AAX3MYF6"/>
<keyword evidence="15" id="KW-1185">Reference proteome</keyword>
<dbReference type="Proteomes" id="UP001220962">
    <property type="component" value="Chromosome"/>
</dbReference>
<keyword evidence="2 10" id="KW-0125">Carotenoid biosynthesis</keyword>
<comment type="cofactor">
    <cofactor evidence="1">
        <name>FAD</name>
        <dbReference type="ChEBI" id="CHEBI:57692"/>
    </cofactor>
</comment>
<keyword evidence="3 10" id="KW-0560">Oxidoreductase</keyword>
<proteinExistence type="inferred from homology"/>
<evidence type="ECO:0000256" key="6">
    <source>
        <dbReference type="ARBA" id="ARBA00039159"/>
    </source>
</evidence>
<dbReference type="EMBL" id="CP118108">
    <property type="protein sequence ID" value="WDI02025.1"/>
    <property type="molecule type" value="Genomic_DNA"/>
</dbReference>
<dbReference type="Pfam" id="PF01593">
    <property type="entry name" value="Amino_oxidase"/>
    <property type="match status" value="1"/>
</dbReference>
<evidence type="ECO:0000256" key="4">
    <source>
        <dbReference type="ARBA" id="ARBA00037901"/>
    </source>
</evidence>
<dbReference type="PANTHER" id="PTHR43734">
    <property type="entry name" value="PHYTOENE DESATURASE"/>
    <property type="match status" value="1"/>
</dbReference>
<dbReference type="NCBIfam" id="TIGR02734">
    <property type="entry name" value="crtI_fam"/>
    <property type="match status" value="1"/>
</dbReference>
<evidence type="ECO:0000313" key="15">
    <source>
        <dbReference type="Proteomes" id="UP001221519"/>
    </source>
</evidence>
<evidence type="ECO:0000256" key="1">
    <source>
        <dbReference type="ARBA" id="ARBA00001974"/>
    </source>
</evidence>
<comment type="catalytic activity">
    <reaction evidence="9">
        <text>all-trans-4,4'-diaponeurosporene + 2 AH2 + 2 O2 = 4,4'-diaponeurosporenal + 2 A + 3 H2O</text>
        <dbReference type="Rhea" id="RHEA:56104"/>
        <dbReference type="ChEBI" id="CHEBI:13193"/>
        <dbReference type="ChEBI" id="CHEBI:15377"/>
        <dbReference type="ChEBI" id="CHEBI:15379"/>
        <dbReference type="ChEBI" id="CHEBI:17499"/>
        <dbReference type="ChEBI" id="CHEBI:62743"/>
        <dbReference type="ChEBI" id="CHEBI:79065"/>
    </reaction>
</comment>
<comment type="similarity">
    <text evidence="5">Belongs to the carotenoid/retinoid oxidoreductase family. CrtP subfamily.</text>
</comment>
<comment type="pathway">
    <text evidence="4">Carotenoid biosynthesis; staphyloxanthin biosynthesis; staphyloxanthin from farnesyl diphosphate: step 3/5.</text>
</comment>
<evidence type="ECO:0000256" key="5">
    <source>
        <dbReference type="ARBA" id="ARBA00038194"/>
    </source>
</evidence>
<dbReference type="PANTHER" id="PTHR43734:SF7">
    <property type="entry name" value="4,4'-DIAPONEUROSPORENE OXYGENASE"/>
    <property type="match status" value="1"/>
</dbReference>
<sequence>MKKKAVIIGAGFGGLSCAIRLASEGMDVTVLERQQHPGGKLQRITEQGYTFDRGPSTITMSHVFRQVFEQSGVSMEDYVRLYNLDPRTRNVFADGSIVDLTQDREQMKEQMAVYSSKDALRYEAFMEESKALYTEAEHKFLNRLLLTPRDKYNMSMLKSLLRVRPLVKLDTLLRRYFEHPNTLMMLGRYATYIGASPYSTPSIFAMLGHVEADLGIYGVEGGTSSLITGMVKRAEELGVRIHTGEHVSKLSIRNGRAAGVQSDKGEYAADVVVVNGDVLSMNRLLIPEQYRPSMNDKVISRYEPSLSGFVTLCGVRKQYELLQHHTVFFPEVYQDEFTDIFQRRQAAQDPTLYLCYSGYSEQGMAPDGSSNLFILANAPYVSENWSWEQHTDTYRELIFDKLAARGIDGLDQSDVIIHYNPEQIEQDTLAYRGGIYGISSNTVNQTFFRPGNKHKDIEDLWFVGGTTHPGGGTPIVTLSGQLVGEQVARKYTG</sequence>
<dbReference type="InterPro" id="IPR036188">
    <property type="entry name" value="FAD/NAD-bd_sf"/>
</dbReference>
<evidence type="ECO:0000313" key="13">
    <source>
        <dbReference type="EMBL" id="WDI02025.1"/>
    </source>
</evidence>
<dbReference type="GO" id="GO:0016491">
    <property type="term" value="F:oxidoreductase activity"/>
    <property type="evidence" value="ECO:0007669"/>
    <property type="project" value="UniProtKB-KW"/>
</dbReference>
<organism evidence="12 14">
    <name type="scientific">Paenibacillus urinalis</name>
    <dbReference type="NCBI Taxonomy" id="521520"/>
    <lineage>
        <taxon>Bacteria</taxon>
        <taxon>Bacillati</taxon>
        <taxon>Bacillota</taxon>
        <taxon>Bacilli</taxon>
        <taxon>Bacillales</taxon>
        <taxon>Paenibacillaceae</taxon>
        <taxon>Paenibacillus</taxon>
    </lineage>
</organism>
<evidence type="ECO:0000256" key="9">
    <source>
        <dbReference type="ARBA" id="ARBA00048532"/>
    </source>
</evidence>